<reference evidence="2" key="1">
    <citation type="submission" date="2023-07" db="EMBL/GenBank/DDBJ databases">
        <title>Sequencing the genomes of 1000 actinobacteria strains.</title>
        <authorList>
            <person name="Klenk H.-P."/>
        </authorList>
    </citation>
    <scope>NUCLEOTIDE SEQUENCE</scope>
    <source>
        <strain evidence="2">DSM 44707</strain>
    </source>
</reference>
<gene>
    <name evidence="2" type="ORF">J2S41_007548</name>
</gene>
<organism evidence="2 3">
    <name type="scientific">Catenuloplanes atrovinosus</name>
    <dbReference type="NCBI Taxonomy" id="137266"/>
    <lineage>
        <taxon>Bacteria</taxon>
        <taxon>Bacillati</taxon>
        <taxon>Actinomycetota</taxon>
        <taxon>Actinomycetes</taxon>
        <taxon>Micromonosporales</taxon>
        <taxon>Micromonosporaceae</taxon>
        <taxon>Catenuloplanes</taxon>
    </lineage>
</organism>
<proteinExistence type="predicted"/>
<protein>
    <recommendedName>
        <fullName evidence="4">Acyl-CoA carboxylase epsilon subunit-like protein</fullName>
    </recommendedName>
</protein>
<dbReference type="AlphaFoldDB" id="A0AAE4CGJ9"/>
<dbReference type="Pfam" id="PF13822">
    <property type="entry name" value="ACC_epsilon"/>
    <property type="match status" value="1"/>
</dbReference>
<dbReference type="EMBL" id="JAVDYB010000001">
    <property type="protein sequence ID" value="MDR7280770.1"/>
    <property type="molecule type" value="Genomic_DNA"/>
</dbReference>
<evidence type="ECO:0000256" key="1">
    <source>
        <dbReference type="SAM" id="MobiDB-lite"/>
    </source>
</evidence>
<accession>A0AAE4CGJ9</accession>
<dbReference type="InterPro" id="IPR032716">
    <property type="entry name" value="ACC_epsilon"/>
</dbReference>
<evidence type="ECO:0000313" key="3">
    <source>
        <dbReference type="Proteomes" id="UP001183643"/>
    </source>
</evidence>
<dbReference type="RefSeq" id="WP_310375508.1">
    <property type="nucleotide sequence ID" value="NZ_JAVDYB010000001.1"/>
</dbReference>
<dbReference type="Proteomes" id="UP001183643">
    <property type="component" value="Unassembled WGS sequence"/>
</dbReference>
<evidence type="ECO:0008006" key="4">
    <source>
        <dbReference type="Google" id="ProtNLM"/>
    </source>
</evidence>
<dbReference type="GO" id="GO:0003989">
    <property type="term" value="F:acetyl-CoA carboxylase activity"/>
    <property type="evidence" value="ECO:0007669"/>
    <property type="project" value="InterPro"/>
</dbReference>
<dbReference type="GO" id="GO:0004658">
    <property type="term" value="F:propionyl-CoA carboxylase activity"/>
    <property type="evidence" value="ECO:0007669"/>
    <property type="project" value="InterPro"/>
</dbReference>
<name>A0AAE4CGJ9_9ACTN</name>
<sequence length="66" mass="7026">MHSGDRAPDLKIVNGTPTPEELAALIGALRALTRVSRPAAPPAAAPWSRSSRPGYTATWRHSALPR</sequence>
<evidence type="ECO:0000313" key="2">
    <source>
        <dbReference type="EMBL" id="MDR7280770.1"/>
    </source>
</evidence>
<keyword evidence="3" id="KW-1185">Reference proteome</keyword>
<comment type="caution">
    <text evidence="2">The sequence shown here is derived from an EMBL/GenBank/DDBJ whole genome shotgun (WGS) entry which is preliminary data.</text>
</comment>
<feature type="region of interest" description="Disordered" evidence="1">
    <location>
        <begin position="37"/>
        <end position="66"/>
    </location>
</feature>